<keyword evidence="1" id="KW-0732">Signal</keyword>
<evidence type="ECO:0000313" key="3">
    <source>
        <dbReference type="EMBL" id="SFR35723.1"/>
    </source>
</evidence>
<dbReference type="PANTHER" id="PTHR46825:SF9">
    <property type="entry name" value="BETA-LACTAMASE-RELATED DOMAIN-CONTAINING PROTEIN"/>
    <property type="match status" value="1"/>
</dbReference>
<keyword evidence="4" id="KW-1185">Reference proteome</keyword>
<dbReference type="AlphaFoldDB" id="A0A1I6G0I4"/>
<accession>A0A1I6G0I4</accession>
<name>A0A1I6G0I4_9FLAO</name>
<reference evidence="3 4" key="1">
    <citation type="submission" date="2016-10" db="EMBL/GenBank/DDBJ databases">
        <authorList>
            <person name="de Groot N.N."/>
        </authorList>
    </citation>
    <scope>NUCLEOTIDE SEQUENCE [LARGE SCALE GENOMIC DNA]</scope>
    <source>
        <strain evidence="3 4">DSM 21019</strain>
    </source>
</reference>
<dbReference type="InterPro" id="IPR001466">
    <property type="entry name" value="Beta-lactam-related"/>
</dbReference>
<evidence type="ECO:0000313" key="4">
    <source>
        <dbReference type="Proteomes" id="UP000199534"/>
    </source>
</evidence>
<dbReference type="EMBL" id="FOYQ01000001">
    <property type="protein sequence ID" value="SFR35723.1"/>
    <property type="molecule type" value="Genomic_DNA"/>
</dbReference>
<proteinExistence type="predicted"/>
<dbReference type="Gene3D" id="3.40.710.10">
    <property type="entry name" value="DD-peptidase/beta-lactamase superfamily"/>
    <property type="match status" value="1"/>
</dbReference>
<dbReference type="InterPro" id="IPR012338">
    <property type="entry name" value="Beta-lactam/transpept-like"/>
</dbReference>
<feature type="domain" description="Beta-lactamase-related" evidence="2">
    <location>
        <begin position="45"/>
        <end position="360"/>
    </location>
</feature>
<dbReference type="RefSeq" id="WP_092981192.1">
    <property type="nucleotide sequence ID" value="NZ_FOYQ01000001.1"/>
</dbReference>
<feature type="signal peptide" evidence="1">
    <location>
        <begin position="1"/>
        <end position="33"/>
    </location>
</feature>
<feature type="chain" id="PRO_5011447986" evidence="1">
    <location>
        <begin position="34"/>
        <end position="572"/>
    </location>
</feature>
<evidence type="ECO:0000256" key="1">
    <source>
        <dbReference type="SAM" id="SignalP"/>
    </source>
</evidence>
<dbReference type="Pfam" id="PF00144">
    <property type="entry name" value="Beta-lactamase"/>
    <property type="match status" value="1"/>
</dbReference>
<dbReference type="SUPFAM" id="SSF56601">
    <property type="entry name" value="beta-lactamase/transpeptidase-like"/>
    <property type="match status" value="1"/>
</dbReference>
<dbReference type="InterPro" id="IPR050491">
    <property type="entry name" value="AmpC-like"/>
</dbReference>
<protein>
    <submittedName>
        <fullName evidence="3">CubicO group peptidase, beta-lactamase class C family</fullName>
    </submittedName>
</protein>
<dbReference type="STRING" id="400055.SAMN04490243_1035"/>
<dbReference type="OrthoDB" id="9793489at2"/>
<organism evidence="3 4">
    <name type="scientific">Robiginitalea myxolifaciens</name>
    <dbReference type="NCBI Taxonomy" id="400055"/>
    <lineage>
        <taxon>Bacteria</taxon>
        <taxon>Pseudomonadati</taxon>
        <taxon>Bacteroidota</taxon>
        <taxon>Flavobacteriia</taxon>
        <taxon>Flavobacteriales</taxon>
        <taxon>Flavobacteriaceae</taxon>
        <taxon>Robiginitalea</taxon>
    </lineage>
</organism>
<gene>
    <name evidence="3" type="ORF">SAMN04490243_1035</name>
</gene>
<dbReference type="PANTHER" id="PTHR46825">
    <property type="entry name" value="D-ALANYL-D-ALANINE-CARBOXYPEPTIDASE/ENDOPEPTIDASE AMPH"/>
    <property type="match status" value="1"/>
</dbReference>
<evidence type="ECO:0000259" key="2">
    <source>
        <dbReference type="Pfam" id="PF00144"/>
    </source>
</evidence>
<sequence>MFHFHRQNSLPRTSRFPILPLLCCLLFAGTAQAQDANSDLESRVDAVFSEYGNEKIPGAAVAVLQGDSVVFSKGYGSANLEYDIPITPDKTIFHVASVSKQFTVYAIMLLEAEGKLSLDDPIQKHIPEVPDFGTPITLRHLATHTSGMRDQWSLLQLAGWRMDDVITVPNILKLVSRQQDLNFEPGSQYTYCNTGFTLLAETVARISGKTFADFCKDEMFRPLKMYKTQFYDDHEKVVPNRAYSYYQSGLAYRKSVLNYANAGATSLFTTAEDLMKWAAHLNNPQTERDQKIVAQMNTLAVLNDGETFGGAYGQFVGEYKGLKEIQHGGADAGYRSYLVRFPDQDFAVAVASNRAQANPGALAYGVVDIFLEDVLESELEAEAETTSEEVTAYELSEDELEAFAGYYWYEGGRTYRKIYRRENRLVYSRTNGPENELLPISKNEFKMLEVPGDIVVEFGKHKGKEALIFKDDTGETVMEAFDYVEGSPEVYQEYTGKYYSPELDVYYTLLLDDERLIARHNRLPDVPVNYTRKDDVNIGYTSAHFVRDANGKVSGMLVSTGRVTDLKFEKLD</sequence>
<dbReference type="Proteomes" id="UP000199534">
    <property type="component" value="Unassembled WGS sequence"/>
</dbReference>